<evidence type="ECO:0000313" key="2">
    <source>
        <dbReference type="EMBL" id="HJG27351.1"/>
    </source>
</evidence>
<comment type="caution">
    <text evidence="2">The sequence shown here is derived from an EMBL/GenBank/DDBJ whole genome shotgun (WGS) entry which is preliminary data.</text>
</comment>
<organism evidence="2 3">
    <name type="scientific">Subdoligranulum variabile</name>
    <dbReference type="NCBI Taxonomy" id="214851"/>
    <lineage>
        <taxon>Bacteria</taxon>
        <taxon>Bacillati</taxon>
        <taxon>Bacillota</taxon>
        <taxon>Clostridia</taxon>
        <taxon>Eubacteriales</taxon>
        <taxon>Oscillospiraceae</taxon>
        <taxon>Subdoligranulum</taxon>
    </lineage>
</organism>
<sequence>MQKKICFAALALPALLLAGCADSPLEALLPAENTATVETAATPQPQTLNVYATQALLPAVQNYASSQQVTLQVTEDPAAADLVLLDHKPDGFVEGVDVMSDTLLAAAAARAGITESTDALPLGRSLYGYWANGTLLNSLLGDGGVTALQNASWDEWSDFVETLQAWLEEPGAATVTLNGSKFTLPETKPDTLNATGVFSEPMDRVSGYTAAMLAAGSELTEDTLTGPLNGVYSAVTLEWDNLAENDETALFRRAKLTDLLSAYGSEACQNLVLIPFKCELEESDLSTEEYNLTGLLDYPVLAEVGYVTVRAGTEETAQKAAKSAALWLYSSGDGENALTETLGVITPWNTASDTTTLGAMQIEQAGTGILPGITVTQAQADALEENEEALRDSTSHTTAERKTFTEQALQALGVTEAEE</sequence>
<name>A0A921IIC9_9FIRM</name>
<evidence type="ECO:0000256" key="1">
    <source>
        <dbReference type="SAM" id="SignalP"/>
    </source>
</evidence>
<dbReference type="EMBL" id="DYVE01000051">
    <property type="protein sequence ID" value="HJG27351.1"/>
    <property type="molecule type" value="Genomic_DNA"/>
</dbReference>
<keyword evidence="1" id="KW-0732">Signal</keyword>
<reference evidence="2" key="1">
    <citation type="journal article" date="2021" name="PeerJ">
        <title>Extensive microbial diversity within the chicken gut microbiome revealed by metagenomics and culture.</title>
        <authorList>
            <person name="Gilroy R."/>
            <person name="Ravi A."/>
            <person name="Getino M."/>
            <person name="Pursley I."/>
            <person name="Horton D.L."/>
            <person name="Alikhan N.F."/>
            <person name="Baker D."/>
            <person name="Gharbi K."/>
            <person name="Hall N."/>
            <person name="Watson M."/>
            <person name="Adriaenssens E.M."/>
            <person name="Foster-Nyarko E."/>
            <person name="Jarju S."/>
            <person name="Secka A."/>
            <person name="Antonio M."/>
            <person name="Oren A."/>
            <person name="Chaudhuri R.R."/>
            <person name="La Ragione R."/>
            <person name="Hildebrand F."/>
            <person name="Pallen M.J."/>
        </authorList>
    </citation>
    <scope>NUCLEOTIDE SEQUENCE</scope>
    <source>
        <strain evidence="2">ChiBcec21-2208</strain>
    </source>
</reference>
<gene>
    <name evidence="2" type="ORF">K8V20_01715</name>
</gene>
<proteinExistence type="predicted"/>
<feature type="signal peptide" evidence="1">
    <location>
        <begin position="1"/>
        <end position="23"/>
    </location>
</feature>
<reference evidence="2" key="2">
    <citation type="submission" date="2021-09" db="EMBL/GenBank/DDBJ databases">
        <authorList>
            <person name="Gilroy R."/>
        </authorList>
    </citation>
    <scope>NUCLEOTIDE SEQUENCE</scope>
    <source>
        <strain evidence="2">ChiBcec21-2208</strain>
    </source>
</reference>
<evidence type="ECO:0008006" key="4">
    <source>
        <dbReference type="Google" id="ProtNLM"/>
    </source>
</evidence>
<dbReference type="Proteomes" id="UP000782880">
    <property type="component" value="Unassembled WGS sequence"/>
</dbReference>
<evidence type="ECO:0000313" key="3">
    <source>
        <dbReference type="Proteomes" id="UP000782880"/>
    </source>
</evidence>
<accession>A0A921IIC9</accession>
<protein>
    <recommendedName>
        <fullName evidence="4">ABC transporter substrate-binding protein</fullName>
    </recommendedName>
</protein>
<feature type="chain" id="PRO_5039643666" description="ABC transporter substrate-binding protein" evidence="1">
    <location>
        <begin position="24"/>
        <end position="419"/>
    </location>
</feature>
<dbReference type="PROSITE" id="PS51257">
    <property type="entry name" value="PROKAR_LIPOPROTEIN"/>
    <property type="match status" value="1"/>
</dbReference>
<dbReference type="AlphaFoldDB" id="A0A921IIC9"/>